<accession>A0AAD7HMJ0</accession>
<proteinExistence type="predicted"/>
<keyword evidence="2" id="KW-0479">Metal-binding</keyword>
<dbReference type="Gene3D" id="3.40.50.720">
    <property type="entry name" value="NAD(P)-binding Rossmann-like Domain"/>
    <property type="match status" value="1"/>
</dbReference>
<dbReference type="SUPFAM" id="SSF51735">
    <property type="entry name" value="NAD(P)-binding Rossmann-fold domains"/>
    <property type="match status" value="1"/>
</dbReference>
<evidence type="ECO:0000259" key="5">
    <source>
        <dbReference type="Pfam" id="PF00107"/>
    </source>
</evidence>
<evidence type="ECO:0000256" key="2">
    <source>
        <dbReference type="ARBA" id="ARBA00022723"/>
    </source>
</evidence>
<dbReference type="GO" id="GO:0046872">
    <property type="term" value="F:metal ion binding"/>
    <property type="evidence" value="ECO:0007669"/>
    <property type="project" value="UniProtKB-KW"/>
</dbReference>
<evidence type="ECO:0000313" key="7">
    <source>
        <dbReference type="Proteomes" id="UP001215598"/>
    </source>
</evidence>
<dbReference type="EMBL" id="JARKIB010000207">
    <property type="protein sequence ID" value="KAJ7723893.1"/>
    <property type="molecule type" value="Genomic_DNA"/>
</dbReference>
<evidence type="ECO:0000256" key="1">
    <source>
        <dbReference type="ARBA" id="ARBA00001947"/>
    </source>
</evidence>
<keyword evidence="7" id="KW-1185">Reference proteome</keyword>
<dbReference type="AlphaFoldDB" id="A0AAD7HMJ0"/>
<reference evidence="6" key="1">
    <citation type="submission" date="2023-03" db="EMBL/GenBank/DDBJ databases">
        <title>Massive genome expansion in bonnet fungi (Mycena s.s.) driven by repeated elements and novel gene families across ecological guilds.</title>
        <authorList>
            <consortium name="Lawrence Berkeley National Laboratory"/>
            <person name="Harder C.B."/>
            <person name="Miyauchi S."/>
            <person name="Viragh M."/>
            <person name="Kuo A."/>
            <person name="Thoen E."/>
            <person name="Andreopoulos B."/>
            <person name="Lu D."/>
            <person name="Skrede I."/>
            <person name="Drula E."/>
            <person name="Henrissat B."/>
            <person name="Morin E."/>
            <person name="Kohler A."/>
            <person name="Barry K."/>
            <person name="LaButti K."/>
            <person name="Morin E."/>
            <person name="Salamov A."/>
            <person name="Lipzen A."/>
            <person name="Mereny Z."/>
            <person name="Hegedus B."/>
            <person name="Baldrian P."/>
            <person name="Stursova M."/>
            <person name="Weitz H."/>
            <person name="Taylor A."/>
            <person name="Grigoriev I.V."/>
            <person name="Nagy L.G."/>
            <person name="Martin F."/>
            <person name="Kauserud H."/>
        </authorList>
    </citation>
    <scope>NUCLEOTIDE SEQUENCE</scope>
    <source>
        <strain evidence="6">CBHHK182m</strain>
    </source>
</reference>
<comment type="cofactor">
    <cofactor evidence="1">
        <name>Zn(2+)</name>
        <dbReference type="ChEBI" id="CHEBI:29105"/>
    </cofactor>
</comment>
<dbReference type="PANTHER" id="PTHR42940">
    <property type="entry name" value="ALCOHOL DEHYDROGENASE 1-RELATED"/>
    <property type="match status" value="1"/>
</dbReference>
<dbReference type="InterPro" id="IPR013149">
    <property type="entry name" value="ADH-like_C"/>
</dbReference>
<dbReference type="Proteomes" id="UP001215598">
    <property type="component" value="Unassembled WGS sequence"/>
</dbReference>
<evidence type="ECO:0000256" key="4">
    <source>
        <dbReference type="ARBA" id="ARBA00023002"/>
    </source>
</evidence>
<gene>
    <name evidence="6" type="ORF">B0H16DRAFT_1736990</name>
</gene>
<dbReference type="Gene3D" id="3.90.180.10">
    <property type="entry name" value="Medium-chain alcohol dehydrogenases, catalytic domain"/>
    <property type="match status" value="1"/>
</dbReference>
<comment type="caution">
    <text evidence="6">The sequence shown here is derived from an EMBL/GenBank/DDBJ whole genome shotgun (WGS) entry which is preliminary data.</text>
</comment>
<dbReference type="GO" id="GO:0005737">
    <property type="term" value="C:cytoplasm"/>
    <property type="evidence" value="ECO:0007669"/>
    <property type="project" value="TreeGrafter"/>
</dbReference>
<sequence length="183" mass="19284">MADMCSTSSWKLETLVEVPANVSPEVAAVASDAGTTAYNAVKHTTGLRTKVLIFGAGGLGHLAVQFAKYLGATIYVCDFKPAARQLALELGADGAFDLIEMTNKTAAGFTVDTTIDFVANNQTFNLAMAALKGNEVEFPLTQRLVMVGVSADTLSFSTSGTIFTGVQIFTDIYGPETALEEVL</sequence>
<keyword evidence="3" id="KW-0862">Zinc</keyword>
<dbReference type="GO" id="GO:0004022">
    <property type="term" value="F:alcohol dehydrogenase (NAD+) activity"/>
    <property type="evidence" value="ECO:0007669"/>
    <property type="project" value="TreeGrafter"/>
</dbReference>
<evidence type="ECO:0000313" key="6">
    <source>
        <dbReference type="EMBL" id="KAJ7723893.1"/>
    </source>
</evidence>
<organism evidence="6 7">
    <name type="scientific">Mycena metata</name>
    <dbReference type="NCBI Taxonomy" id="1033252"/>
    <lineage>
        <taxon>Eukaryota</taxon>
        <taxon>Fungi</taxon>
        <taxon>Dikarya</taxon>
        <taxon>Basidiomycota</taxon>
        <taxon>Agaricomycotina</taxon>
        <taxon>Agaricomycetes</taxon>
        <taxon>Agaricomycetidae</taxon>
        <taxon>Agaricales</taxon>
        <taxon>Marasmiineae</taxon>
        <taxon>Mycenaceae</taxon>
        <taxon>Mycena</taxon>
    </lineage>
</organism>
<evidence type="ECO:0000256" key="3">
    <source>
        <dbReference type="ARBA" id="ARBA00022833"/>
    </source>
</evidence>
<dbReference type="InterPro" id="IPR036291">
    <property type="entry name" value="NAD(P)-bd_dom_sf"/>
</dbReference>
<dbReference type="PANTHER" id="PTHR42940:SF8">
    <property type="entry name" value="VACUOLAR PROTEIN SORTING-ASSOCIATED PROTEIN 11"/>
    <property type="match status" value="1"/>
</dbReference>
<feature type="domain" description="Alcohol dehydrogenase-like C-terminal" evidence="5">
    <location>
        <begin position="58"/>
        <end position="177"/>
    </location>
</feature>
<keyword evidence="4" id="KW-0560">Oxidoreductase</keyword>
<name>A0AAD7HMJ0_9AGAR</name>
<dbReference type="Pfam" id="PF00107">
    <property type="entry name" value="ADH_zinc_N"/>
    <property type="match status" value="1"/>
</dbReference>
<protein>
    <recommendedName>
        <fullName evidence="5">Alcohol dehydrogenase-like C-terminal domain-containing protein</fullName>
    </recommendedName>
</protein>